<evidence type="ECO:0008006" key="2">
    <source>
        <dbReference type="Google" id="ProtNLM"/>
    </source>
</evidence>
<evidence type="ECO:0000313" key="1">
    <source>
        <dbReference type="EMBL" id="SFV52962.1"/>
    </source>
</evidence>
<protein>
    <recommendedName>
        <fullName evidence="2">DUF4375 domain-containing protein</fullName>
    </recommendedName>
</protein>
<dbReference type="EMBL" id="FPHK01000005">
    <property type="protein sequence ID" value="SFV52962.1"/>
    <property type="molecule type" value="Genomic_DNA"/>
</dbReference>
<name>A0A1W1BHF8_9ZZZZ</name>
<dbReference type="AlphaFoldDB" id="A0A1W1BHF8"/>
<accession>A0A1W1BHF8</accession>
<sequence length="142" mass="16907">MDERIQKVLDIWHKHFADESNQYSEFEPSDIEYFVGCMLYNHFAFSKAHHNLKTMDLSYDFLSACGDEYEEIEKIIASLNFASEEEALEFLQNFIEASRSKYTQPELYLLDRLKYHVDAMAERYEKGVDVKHIDFTNPLMRK</sequence>
<gene>
    <name evidence="1" type="ORF">MNB_SM-6-357</name>
</gene>
<organism evidence="1">
    <name type="scientific">hydrothermal vent metagenome</name>
    <dbReference type="NCBI Taxonomy" id="652676"/>
    <lineage>
        <taxon>unclassified sequences</taxon>
        <taxon>metagenomes</taxon>
        <taxon>ecological metagenomes</taxon>
    </lineage>
</organism>
<reference evidence="1" key="1">
    <citation type="submission" date="2016-10" db="EMBL/GenBank/DDBJ databases">
        <authorList>
            <person name="de Groot N.N."/>
        </authorList>
    </citation>
    <scope>NUCLEOTIDE SEQUENCE</scope>
</reference>
<proteinExistence type="predicted"/>